<keyword evidence="4" id="KW-0805">Transcription regulation</keyword>
<dbReference type="PANTHER" id="PTHR12264:SF21">
    <property type="entry name" value="TRANSCRIPTION INITIATION FACTOR TFIID SUBUNIT 12"/>
    <property type="match status" value="1"/>
</dbReference>
<evidence type="ECO:0000313" key="8">
    <source>
        <dbReference type="EMBL" id="GFR30358.1"/>
    </source>
</evidence>
<organism evidence="8 9">
    <name type="scientific">Trichonephila clavata</name>
    <name type="common">Joro spider</name>
    <name type="synonym">Nephila clavata</name>
    <dbReference type="NCBI Taxonomy" id="2740835"/>
    <lineage>
        <taxon>Eukaryota</taxon>
        <taxon>Metazoa</taxon>
        <taxon>Ecdysozoa</taxon>
        <taxon>Arthropoda</taxon>
        <taxon>Chelicerata</taxon>
        <taxon>Arachnida</taxon>
        <taxon>Araneae</taxon>
        <taxon>Araneomorphae</taxon>
        <taxon>Entelegynae</taxon>
        <taxon>Araneoidea</taxon>
        <taxon>Nephilidae</taxon>
        <taxon>Trichonephila</taxon>
    </lineage>
</organism>
<protein>
    <recommendedName>
        <fullName evidence="3">Transcription initiation factor TFIID subunit 12</fullName>
    </recommendedName>
</protein>
<dbReference type="EMBL" id="BMAO01009361">
    <property type="protein sequence ID" value="GFR30358.1"/>
    <property type="molecule type" value="Genomic_DNA"/>
</dbReference>
<evidence type="ECO:0000259" key="7">
    <source>
        <dbReference type="Pfam" id="PF03847"/>
    </source>
</evidence>
<dbReference type="SUPFAM" id="SSF47113">
    <property type="entry name" value="Histone-fold"/>
    <property type="match status" value="1"/>
</dbReference>
<dbReference type="GO" id="GO:0046982">
    <property type="term" value="F:protein heterodimerization activity"/>
    <property type="evidence" value="ECO:0007669"/>
    <property type="project" value="InterPro"/>
</dbReference>
<dbReference type="AlphaFoldDB" id="A0A8X6HUY6"/>
<evidence type="ECO:0000256" key="2">
    <source>
        <dbReference type="ARBA" id="ARBA00007530"/>
    </source>
</evidence>
<comment type="subcellular location">
    <subcellularLocation>
        <location evidence="1">Nucleus</location>
    </subcellularLocation>
</comment>
<dbReference type="CDD" id="cd07981">
    <property type="entry name" value="HFD_TAF12"/>
    <property type="match status" value="1"/>
</dbReference>
<dbReference type="FunFam" id="1.10.20.10:FF:000011">
    <property type="entry name" value="Transcription initiation factor TFIID subunit 12"/>
    <property type="match status" value="1"/>
</dbReference>
<dbReference type="GO" id="GO:0051123">
    <property type="term" value="P:RNA polymerase II preinitiation complex assembly"/>
    <property type="evidence" value="ECO:0007669"/>
    <property type="project" value="TreeGrafter"/>
</dbReference>
<dbReference type="Pfam" id="PF03847">
    <property type="entry name" value="TFIID_20kDa"/>
    <property type="match status" value="1"/>
</dbReference>
<keyword evidence="5" id="KW-0804">Transcription</keyword>
<evidence type="ECO:0000256" key="3">
    <source>
        <dbReference type="ARBA" id="ARBA00017484"/>
    </source>
</evidence>
<reference evidence="8" key="1">
    <citation type="submission" date="2020-07" db="EMBL/GenBank/DDBJ databases">
        <title>Multicomponent nature underlies the extraordinary mechanical properties of spider dragline silk.</title>
        <authorList>
            <person name="Kono N."/>
            <person name="Nakamura H."/>
            <person name="Mori M."/>
            <person name="Yoshida Y."/>
            <person name="Ohtoshi R."/>
            <person name="Malay A.D."/>
            <person name="Moran D.A.P."/>
            <person name="Tomita M."/>
            <person name="Numata K."/>
            <person name="Arakawa K."/>
        </authorList>
    </citation>
    <scope>NUCLEOTIDE SEQUENCE</scope>
</reference>
<dbReference type="InterPro" id="IPR037794">
    <property type="entry name" value="TAF12"/>
</dbReference>
<dbReference type="InterPro" id="IPR009072">
    <property type="entry name" value="Histone-fold"/>
</dbReference>
<proteinExistence type="inferred from homology"/>
<feature type="domain" description="Transcription initiation factor TFIID subunit 12" evidence="7">
    <location>
        <begin position="86"/>
        <end position="152"/>
    </location>
</feature>
<dbReference type="GO" id="GO:0000124">
    <property type="term" value="C:SAGA complex"/>
    <property type="evidence" value="ECO:0007669"/>
    <property type="project" value="InterPro"/>
</dbReference>
<keyword evidence="9" id="KW-1185">Reference proteome</keyword>
<evidence type="ECO:0000256" key="5">
    <source>
        <dbReference type="ARBA" id="ARBA00023163"/>
    </source>
</evidence>
<evidence type="ECO:0000256" key="1">
    <source>
        <dbReference type="ARBA" id="ARBA00004123"/>
    </source>
</evidence>
<dbReference type="GO" id="GO:0017025">
    <property type="term" value="F:TBP-class protein binding"/>
    <property type="evidence" value="ECO:0007669"/>
    <property type="project" value="TreeGrafter"/>
</dbReference>
<dbReference type="InterPro" id="IPR003228">
    <property type="entry name" value="TFIID_TAF12_dom"/>
</dbReference>
<comment type="similarity">
    <text evidence="2">Belongs to the TAF12 family.</text>
</comment>
<comment type="caution">
    <text evidence="8">The sequence shown here is derived from an EMBL/GenBank/DDBJ whole genome shotgun (WGS) entry which is preliminary data.</text>
</comment>
<evidence type="ECO:0000256" key="4">
    <source>
        <dbReference type="ARBA" id="ARBA00023015"/>
    </source>
</evidence>
<dbReference type="PANTHER" id="PTHR12264">
    <property type="entry name" value="TRANSCRIPTION INITIATION FACTOR TFIID SUBUNIT 12"/>
    <property type="match status" value="1"/>
</dbReference>
<accession>A0A8X6HUY6</accession>
<gene>
    <name evidence="8" type="primary">TAF12</name>
    <name evidence="8" type="ORF">TNCT_354141</name>
</gene>
<dbReference type="GO" id="GO:0005669">
    <property type="term" value="C:transcription factor TFIID complex"/>
    <property type="evidence" value="ECO:0007669"/>
    <property type="project" value="InterPro"/>
</dbReference>
<dbReference type="GO" id="GO:0003677">
    <property type="term" value="F:DNA binding"/>
    <property type="evidence" value="ECO:0007669"/>
    <property type="project" value="TreeGrafter"/>
</dbReference>
<dbReference type="OrthoDB" id="2193432at2759"/>
<keyword evidence="6" id="KW-0539">Nucleus</keyword>
<dbReference type="Proteomes" id="UP000887116">
    <property type="component" value="Unassembled WGS sequence"/>
</dbReference>
<sequence length="187" mass="20460">MSCVTINSTPIPSVSATNIQQTIISATNSQASGTETLSTNASVISVSTVPSSVPPTPVTSQNSISTGLSVSLLPPESAQVAQVLNKQRLQDLVREVDPNVQTDEETDELLLQLAEDFIEDVVETSCSLAKHRKSNVLEIKDVQLALEKDWNMWIPGFGTEELRPYKKSFTTEAHKQRLALIRKTLKK</sequence>
<evidence type="ECO:0000256" key="6">
    <source>
        <dbReference type="ARBA" id="ARBA00023242"/>
    </source>
</evidence>
<dbReference type="Gene3D" id="1.10.20.10">
    <property type="entry name" value="Histone, subunit A"/>
    <property type="match status" value="1"/>
</dbReference>
<name>A0A8X6HUY6_TRICU</name>
<evidence type="ECO:0000313" key="9">
    <source>
        <dbReference type="Proteomes" id="UP000887116"/>
    </source>
</evidence>